<dbReference type="STRING" id="550540.Fbal_0402"/>
<dbReference type="Pfam" id="PF06945">
    <property type="entry name" value="DUF1289"/>
    <property type="match status" value="1"/>
</dbReference>
<dbReference type="eggNOG" id="COG3313">
    <property type="taxonomic scope" value="Bacteria"/>
</dbReference>
<evidence type="ECO:0000313" key="1">
    <source>
        <dbReference type="EMBL" id="ADN74616.1"/>
    </source>
</evidence>
<dbReference type="Proteomes" id="UP000006683">
    <property type="component" value="Chromosome"/>
</dbReference>
<dbReference type="InterPro" id="IPR010710">
    <property type="entry name" value="DUF1289"/>
</dbReference>
<protein>
    <recommendedName>
        <fullName evidence="3">Fe-S protein</fullName>
    </recommendedName>
</protein>
<dbReference type="EMBL" id="CP002209">
    <property type="protein sequence ID" value="ADN74616.1"/>
    <property type="molecule type" value="Genomic_DNA"/>
</dbReference>
<keyword evidence="2" id="KW-1185">Reference proteome</keyword>
<accession>E1SNB7</accession>
<dbReference type="KEGG" id="fbl:Fbal_0402"/>
<gene>
    <name evidence="1" type="ordered locus">Fbal_0402</name>
</gene>
<dbReference type="PANTHER" id="PTHR35175">
    <property type="entry name" value="DUF1289 DOMAIN-CONTAINING PROTEIN"/>
    <property type="match status" value="1"/>
</dbReference>
<dbReference type="GeneID" id="67180653"/>
<dbReference type="HOGENOM" id="CLU_162538_6_2_6"/>
<evidence type="ECO:0000313" key="2">
    <source>
        <dbReference type="Proteomes" id="UP000006683"/>
    </source>
</evidence>
<evidence type="ECO:0008006" key="3">
    <source>
        <dbReference type="Google" id="ProtNLM"/>
    </source>
</evidence>
<organism evidence="1 2">
    <name type="scientific">Ferrimonas balearica (strain DSM 9799 / CCM 4581 / KCTC 23876 / PAT)</name>
    <dbReference type="NCBI Taxonomy" id="550540"/>
    <lineage>
        <taxon>Bacteria</taxon>
        <taxon>Pseudomonadati</taxon>
        <taxon>Pseudomonadota</taxon>
        <taxon>Gammaproteobacteria</taxon>
        <taxon>Alteromonadales</taxon>
        <taxon>Ferrimonadaceae</taxon>
        <taxon>Ferrimonas</taxon>
    </lineage>
</organism>
<dbReference type="OrthoDB" id="9811423at2"/>
<proteinExistence type="predicted"/>
<dbReference type="RefSeq" id="WP_013343922.1">
    <property type="nucleotide sequence ID" value="NC_014541.1"/>
</dbReference>
<name>E1SNB7_FERBD</name>
<dbReference type="AlphaFoldDB" id="E1SNB7"/>
<sequence length="77" mass="8699">MTRIESPCVACCKLDEQDVCQGCYRTLAEIANWNRRTEAEKADILARLPARAEAYRREAEGPTHAITRQAVLAVKEH</sequence>
<dbReference type="PANTHER" id="PTHR35175:SF2">
    <property type="entry name" value="DUF1289 DOMAIN-CONTAINING PROTEIN"/>
    <property type="match status" value="1"/>
</dbReference>
<reference evidence="1 2" key="1">
    <citation type="journal article" date="2010" name="Stand. Genomic Sci.">
        <title>Complete genome sequence of Ferrimonas balearica type strain (PAT).</title>
        <authorList>
            <person name="Nolan M."/>
            <person name="Sikorski J."/>
            <person name="Davenport K."/>
            <person name="Lucas S."/>
            <person name="Glavina Del Rio T."/>
            <person name="Tice H."/>
            <person name="Cheng J."/>
            <person name="Goodwin L."/>
            <person name="Pitluck S."/>
            <person name="Liolios K."/>
            <person name="Ivanova N."/>
            <person name="Mavromatis K."/>
            <person name="Ovchinnikova G."/>
            <person name="Pati A."/>
            <person name="Chen A."/>
            <person name="Palaniappan K."/>
            <person name="Land M."/>
            <person name="Hauser L."/>
            <person name="Chang Y."/>
            <person name="Jeffries C."/>
            <person name="Tapia R."/>
            <person name="Brettin T."/>
            <person name="Detter J."/>
            <person name="Han C."/>
            <person name="Yasawong M."/>
            <person name="Rohde M."/>
            <person name="Tindall B."/>
            <person name="Goker M."/>
            <person name="Woyke T."/>
            <person name="Bristow J."/>
            <person name="Eisen J."/>
            <person name="Markowitz V."/>
            <person name="Hugenholtz P."/>
            <person name="Kyrpides N."/>
            <person name="Klenk H."/>
            <person name="Lapidus A."/>
        </authorList>
    </citation>
    <scope>NUCLEOTIDE SEQUENCE [LARGE SCALE GENOMIC DNA]</scope>
    <source>
        <strain evidence="2">DSM 9799 / CCM 4581 / KCTC 23876 / PAT</strain>
    </source>
</reference>